<dbReference type="KEGG" id="acd:AOLE_08655"/>
<evidence type="ECO:0000256" key="6">
    <source>
        <dbReference type="PIRSR" id="PIRSR610300-51"/>
    </source>
</evidence>
<feature type="binding site" evidence="6">
    <location>
        <position position="140"/>
    </location>
    <ligand>
        <name>Fe cation</name>
        <dbReference type="ChEBI" id="CHEBI:24875"/>
        <note>catalytic</note>
    </ligand>
</feature>
<sequence length="187" mass="21565">MSQLQQVLQPLIERIEYGISQQLEDVDLIQSFIPEFRRLLHLSDWLPGSYRQPNPERYQQFLLYRDPQDHFSIVSFVWDKGQTTPIHNHEVWGVVGVLQGEEISQRYQRNALGHFEITGEPDYLKVGEIDFFTPASGDVHQVSNALSDQVSISIHIYGADIGKVERYTFALDGTAKRFISGYSNQEH</sequence>
<dbReference type="GO" id="GO:0016702">
    <property type="term" value="F:oxidoreductase activity, acting on single donors with incorporation of molecular oxygen, incorporation of two atoms of oxygen"/>
    <property type="evidence" value="ECO:0007669"/>
    <property type="project" value="InterPro"/>
</dbReference>
<dbReference type="GeneID" id="9382153"/>
<proteinExistence type="inferred from homology"/>
<dbReference type="RefSeq" id="WP_013197711.1">
    <property type="nucleotide sequence ID" value="NC_014259.1"/>
</dbReference>
<evidence type="ECO:0000256" key="5">
    <source>
        <dbReference type="ARBA" id="ARBA00023004"/>
    </source>
</evidence>
<dbReference type="InterPro" id="IPR010300">
    <property type="entry name" value="CDO_1"/>
</dbReference>
<keyword evidence="5 6" id="KW-0408">Iron</keyword>
<comment type="similarity">
    <text evidence="1">Belongs to the cysteine dioxygenase family.</text>
</comment>
<keyword evidence="4" id="KW-0560">Oxidoreductase</keyword>
<keyword evidence="3 7" id="KW-0223">Dioxygenase</keyword>
<keyword evidence="2 6" id="KW-0479">Metal-binding</keyword>
<protein>
    <submittedName>
        <fullName evidence="7">Cysteine dioxygenase type I</fullName>
    </submittedName>
</protein>
<evidence type="ECO:0000256" key="4">
    <source>
        <dbReference type="ARBA" id="ARBA00023002"/>
    </source>
</evidence>
<organism evidence="7 8">
    <name type="scientific">Acinetobacter oleivorans (strain JCM 16667 / KCTC 23045 / DR1)</name>
    <dbReference type="NCBI Taxonomy" id="436717"/>
    <lineage>
        <taxon>Bacteria</taxon>
        <taxon>Pseudomonadati</taxon>
        <taxon>Pseudomonadota</taxon>
        <taxon>Gammaproteobacteria</taxon>
        <taxon>Moraxellales</taxon>
        <taxon>Moraxellaceae</taxon>
        <taxon>Acinetobacter</taxon>
    </lineage>
</organism>
<dbReference type="Pfam" id="PF05995">
    <property type="entry name" value="CDO_I"/>
    <property type="match status" value="1"/>
</dbReference>
<accession>A0AAN0P857</accession>
<dbReference type="InterPro" id="IPR014710">
    <property type="entry name" value="RmlC-like_jellyroll"/>
</dbReference>
<dbReference type="PANTHER" id="PTHR12918:SF1">
    <property type="entry name" value="CYSTEINE DIOXYGENASE TYPE 1"/>
    <property type="match status" value="1"/>
</dbReference>
<dbReference type="Proteomes" id="UP000000392">
    <property type="component" value="Chromosome"/>
</dbReference>
<feature type="binding site" evidence="6">
    <location>
        <position position="87"/>
    </location>
    <ligand>
        <name>Fe cation</name>
        <dbReference type="ChEBI" id="CHEBI:24875"/>
        <note>catalytic</note>
    </ligand>
</feature>
<evidence type="ECO:0000313" key="8">
    <source>
        <dbReference type="Proteomes" id="UP000000392"/>
    </source>
</evidence>
<dbReference type="GO" id="GO:0008198">
    <property type="term" value="F:ferrous iron binding"/>
    <property type="evidence" value="ECO:0007669"/>
    <property type="project" value="TreeGrafter"/>
</dbReference>
<evidence type="ECO:0000313" key="7">
    <source>
        <dbReference type="EMBL" id="ADI90620.1"/>
    </source>
</evidence>
<dbReference type="EMBL" id="CP002080">
    <property type="protein sequence ID" value="ADI90620.1"/>
    <property type="molecule type" value="Genomic_DNA"/>
</dbReference>
<dbReference type="InterPro" id="IPR011051">
    <property type="entry name" value="RmlC_Cupin_sf"/>
</dbReference>
<dbReference type="Gene3D" id="2.60.120.10">
    <property type="entry name" value="Jelly Rolls"/>
    <property type="match status" value="1"/>
</dbReference>
<dbReference type="SUPFAM" id="SSF51182">
    <property type="entry name" value="RmlC-like cupins"/>
    <property type="match status" value="1"/>
</dbReference>
<evidence type="ECO:0000256" key="2">
    <source>
        <dbReference type="ARBA" id="ARBA00022723"/>
    </source>
</evidence>
<gene>
    <name evidence="7" type="ordered locus">AOLE_08655</name>
</gene>
<name>A0AAN0P857_ACISD</name>
<dbReference type="PANTHER" id="PTHR12918">
    <property type="entry name" value="CYSTEINE DIOXYGENASE"/>
    <property type="match status" value="1"/>
</dbReference>
<dbReference type="CDD" id="cd10548">
    <property type="entry name" value="cupin_CDO"/>
    <property type="match status" value="1"/>
</dbReference>
<dbReference type="AlphaFoldDB" id="A0AAN0P857"/>
<evidence type="ECO:0000256" key="3">
    <source>
        <dbReference type="ARBA" id="ARBA00022964"/>
    </source>
</evidence>
<reference evidence="7 8" key="1">
    <citation type="journal article" date="2010" name="J. Bacteriol.">
        <title>Complete genome sequence of the diesel-degrading Acinetobacter sp. strain DR1.</title>
        <authorList>
            <person name="Jung J."/>
            <person name="Baek J.H."/>
            <person name="Park W."/>
        </authorList>
    </citation>
    <scope>NUCLEOTIDE SEQUENCE [LARGE SCALE GENOMIC DNA]</scope>
    <source>
        <strain evidence="8">JCM 16667 / KCTC 23045 / DR1</strain>
    </source>
</reference>
<feature type="binding site" evidence="6">
    <location>
        <position position="89"/>
    </location>
    <ligand>
        <name>Fe cation</name>
        <dbReference type="ChEBI" id="CHEBI:24875"/>
        <note>catalytic</note>
    </ligand>
</feature>
<evidence type="ECO:0000256" key="1">
    <source>
        <dbReference type="ARBA" id="ARBA00006622"/>
    </source>
</evidence>